<dbReference type="NCBIfam" id="NF009538">
    <property type="entry name" value="PRK12904.1"/>
    <property type="match status" value="1"/>
</dbReference>
<name>A0A1F6A300_9BACT</name>
<evidence type="ECO:0000256" key="7">
    <source>
        <dbReference type="ARBA" id="ARBA00022723"/>
    </source>
</evidence>
<dbReference type="HAMAP" id="MF_01382">
    <property type="entry name" value="SecA"/>
    <property type="match status" value="1"/>
</dbReference>
<dbReference type="SUPFAM" id="SSF52540">
    <property type="entry name" value="P-loop containing nucleoside triphosphate hydrolases"/>
    <property type="match status" value="2"/>
</dbReference>
<dbReference type="SMART" id="SM00957">
    <property type="entry name" value="SecA_DEAD"/>
    <property type="match status" value="1"/>
</dbReference>
<keyword evidence="4 15" id="KW-0813">Transport</keyword>
<dbReference type="AlphaFoldDB" id="A0A1F6A300"/>
<sequence length="936" mass="105905">MLNFLGKFLSSNEGEIKKLHQTVQQVNSFEEATKKLKEKDFPKKTAELKLRLERGESLDNLLPQAYALVREASLRVNNERHFDVQVMGAIVLHQGKIAEHKTGEGKTLIASMPLYLNALTGRGVHLVTVNDYLSKVGVGWMGPIYHYLGLSSAAMIHDQSFQYDPEFTDESAQDSRLRHLKPISRKEAYGADVTYGINSEFGFDYLRDNMARTLGELVQRDFHFAIVDEVDSVLIDEARTPHIISAPDTEPTKKYYDYAAIVEKLTPKLHFIIDEKLRTAHLTDHGIGKVEQLLGMKDIYEKDFATVHHIEAALKAKTLFIKEKDYIVRDSQVIIVDEFTGRLMPGRRWSEGIHQAVEAKEGVPIQQESKTLATISLQNYFRKYEKLAGMTGTAVTESEEFNKIYKLDVVVIPTHRPMIRNDHPDQVFKTQRAKYAAVARDIEEAYKRGQPILVGTTSIDKNEIISQFLRHKGIPHQILNAKQHEKEAMIISQAGKKGSVTVATNMAGRGVDIILGGNTPKNEDGSPKVNSPEWKKWQKDHDEVVSLGGLHVIGTERHESRRIDNQLRGRSGRQGDPGSSRFFVALDDDIMRLFGGDKISGLMTMFKIPEDQPLEHGIVSKSIEQAQSKVEQFNFDSRKHLLEYDDVMNKQREIIYDQRRSILSELVLPALSEVEGPRANKPGKVTNNHNQEGNLGLKNEILEKISKEITALSVMYTASENADLEKLVEEFSTIIPFDENSRRALTEQLKAVPDTTEFLTKVAVDVYNQREQQMGSEIVRYIEQQEMLRVIDSLWMEHLESIDDLREGIGLRGYAQRDPLVEYKSEAFSMFEKLMAAIDYEIVHRIYKIAIVPQQQAVPVEKAVTNAAQIETIEAGVKEEMKQQQTKNISTTPIQSSTVRNSLTASPSPLASNKKPGRNDPCWCGSGKKYKKCHGR</sequence>
<dbReference type="Pfam" id="PF21090">
    <property type="entry name" value="P-loop_SecA"/>
    <property type="match status" value="1"/>
</dbReference>
<feature type="binding site" evidence="15">
    <location>
        <begin position="103"/>
        <end position="107"/>
    </location>
    <ligand>
        <name>ATP</name>
        <dbReference type="ChEBI" id="CHEBI:30616"/>
    </ligand>
</feature>
<dbReference type="STRING" id="1798381.A2721_00740"/>
<comment type="catalytic activity">
    <reaction evidence="15">
        <text>ATP + H2O + cellular proteinSide 1 = ADP + phosphate + cellular proteinSide 2.</text>
        <dbReference type="EC" id="7.4.2.8"/>
    </reaction>
</comment>
<evidence type="ECO:0000256" key="4">
    <source>
        <dbReference type="ARBA" id="ARBA00022448"/>
    </source>
</evidence>
<dbReference type="GO" id="GO:0005524">
    <property type="term" value="F:ATP binding"/>
    <property type="evidence" value="ECO:0007669"/>
    <property type="project" value="UniProtKB-UniRule"/>
</dbReference>
<dbReference type="InterPro" id="IPR044722">
    <property type="entry name" value="SecA_SF2_C"/>
</dbReference>
<dbReference type="InterPro" id="IPR011130">
    <property type="entry name" value="SecA_preprotein_X-link_dom"/>
</dbReference>
<evidence type="ECO:0000313" key="22">
    <source>
        <dbReference type="Proteomes" id="UP000177871"/>
    </source>
</evidence>
<evidence type="ECO:0000256" key="1">
    <source>
        <dbReference type="ARBA" id="ARBA00001947"/>
    </source>
</evidence>
<evidence type="ECO:0000259" key="18">
    <source>
        <dbReference type="PROSITE" id="PS51192"/>
    </source>
</evidence>
<evidence type="ECO:0000256" key="13">
    <source>
        <dbReference type="ARBA" id="ARBA00023010"/>
    </source>
</evidence>
<dbReference type="GO" id="GO:0043952">
    <property type="term" value="P:protein transport by the Sec complex"/>
    <property type="evidence" value="ECO:0007669"/>
    <property type="project" value="UniProtKB-ARBA"/>
</dbReference>
<comment type="cofactor">
    <cofactor evidence="1">
        <name>Zn(2+)</name>
        <dbReference type="ChEBI" id="CHEBI:29105"/>
    </cofactor>
</comment>
<evidence type="ECO:0000259" key="19">
    <source>
        <dbReference type="PROSITE" id="PS51194"/>
    </source>
</evidence>
<feature type="region of interest" description="Disordered" evidence="17">
    <location>
        <begin position="883"/>
        <end position="936"/>
    </location>
</feature>
<dbReference type="PROSITE" id="PS51196">
    <property type="entry name" value="SECA_MOTOR_DEAD"/>
    <property type="match status" value="1"/>
</dbReference>
<dbReference type="PANTHER" id="PTHR30612:SF0">
    <property type="entry name" value="CHLOROPLAST PROTEIN-TRANSPORTING ATPASE"/>
    <property type="match status" value="1"/>
</dbReference>
<comment type="similarity">
    <text evidence="3 15 16">Belongs to the SecA family.</text>
</comment>
<evidence type="ECO:0000256" key="10">
    <source>
        <dbReference type="ARBA" id="ARBA00022840"/>
    </source>
</evidence>
<dbReference type="FunFam" id="3.40.50.300:FF:000113">
    <property type="entry name" value="Preprotein translocase subunit SecA"/>
    <property type="match status" value="1"/>
</dbReference>
<dbReference type="InterPro" id="IPR014018">
    <property type="entry name" value="SecA_motor_DEAD"/>
</dbReference>
<evidence type="ECO:0000256" key="3">
    <source>
        <dbReference type="ARBA" id="ARBA00007650"/>
    </source>
</evidence>
<dbReference type="Pfam" id="PF07517">
    <property type="entry name" value="SecA_DEAD"/>
    <property type="match status" value="1"/>
</dbReference>
<dbReference type="InterPro" id="IPR020937">
    <property type="entry name" value="SecA_CS"/>
</dbReference>
<dbReference type="CDD" id="cd18803">
    <property type="entry name" value="SF2_C_secA"/>
    <property type="match status" value="1"/>
</dbReference>
<dbReference type="GO" id="GO:0017038">
    <property type="term" value="P:protein import"/>
    <property type="evidence" value="ECO:0007669"/>
    <property type="project" value="InterPro"/>
</dbReference>
<dbReference type="Pfam" id="PF07516">
    <property type="entry name" value="SecA_SW"/>
    <property type="match status" value="1"/>
</dbReference>
<dbReference type="Gene3D" id="1.10.3060.10">
    <property type="entry name" value="Helical scaffold and wing domains of SecA"/>
    <property type="match status" value="1"/>
</dbReference>
<accession>A0A1F6A300</accession>
<dbReference type="Pfam" id="PF02810">
    <property type="entry name" value="SEC-C"/>
    <property type="match status" value="1"/>
</dbReference>
<dbReference type="Proteomes" id="UP000177871">
    <property type="component" value="Unassembled WGS sequence"/>
</dbReference>
<dbReference type="GO" id="GO:0005829">
    <property type="term" value="C:cytosol"/>
    <property type="evidence" value="ECO:0007669"/>
    <property type="project" value="TreeGrafter"/>
</dbReference>
<evidence type="ECO:0000313" key="21">
    <source>
        <dbReference type="EMBL" id="OGG19073.1"/>
    </source>
</evidence>
<dbReference type="Pfam" id="PF01043">
    <property type="entry name" value="SecA_PP_bind"/>
    <property type="match status" value="1"/>
</dbReference>
<keyword evidence="11 15" id="KW-0653">Protein transport</keyword>
<dbReference type="NCBIfam" id="TIGR00963">
    <property type="entry name" value="secA"/>
    <property type="match status" value="1"/>
</dbReference>
<feature type="compositionally biased region" description="Polar residues" evidence="17">
    <location>
        <begin position="883"/>
        <end position="911"/>
    </location>
</feature>
<protein>
    <recommendedName>
        <fullName evidence="15 16">Protein translocase subunit SecA</fullName>
        <ecNumber evidence="15">7.4.2.8</ecNumber>
    </recommendedName>
</protein>
<dbReference type="InterPro" id="IPR000185">
    <property type="entry name" value="SecA"/>
</dbReference>
<dbReference type="InterPro" id="IPR027417">
    <property type="entry name" value="P-loop_NTPase"/>
</dbReference>
<comment type="subunit">
    <text evidence="15">Monomer and homodimer. Part of the essential Sec protein translocation apparatus which comprises SecA, SecYEG and auxiliary proteins SecDF. Other proteins may also be involved.</text>
</comment>
<gene>
    <name evidence="15" type="primary">secA</name>
    <name evidence="21" type="ORF">A2721_00740</name>
</gene>
<feature type="binding site" evidence="15">
    <location>
        <position position="85"/>
    </location>
    <ligand>
        <name>ATP</name>
        <dbReference type="ChEBI" id="CHEBI:30616"/>
    </ligand>
</feature>
<comment type="function">
    <text evidence="15">Part of the Sec protein translocase complex. Interacts with the SecYEG preprotein conducting channel. Has a central role in coupling the hydrolysis of ATP to the transfer of proteins into and across the cell membrane, serving as an ATP-driven molecular motor driving the stepwise translocation of polypeptide chains across the membrane.</text>
</comment>
<evidence type="ECO:0000256" key="9">
    <source>
        <dbReference type="ARBA" id="ARBA00022833"/>
    </source>
</evidence>
<comment type="caution">
    <text evidence="21">The sequence shown here is derived from an EMBL/GenBank/DDBJ whole genome shotgun (WGS) entry which is preliminary data.</text>
</comment>
<evidence type="ECO:0000256" key="12">
    <source>
        <dbReference type="ARBA" id="ARBA00022967"/>
    </source>
</evidence>
<dbReference type="InterPro" id="IPR004027">
    <property type="entry name" value="SEC_C_motif"/>
</dbReference>
<dbReference type="FunFam" id="3.90.1440.10:FF:000003">
    <property type="entry name" value="Preprotein translocase SecA subunit"/>
    <property type="match status" value="1"/>
</dbReference>
<evidence type="ECO:0000256" key="5">
    <source>
        <dbReference type="ARBA" id="ARBA00022475"/>
    </source>
</evidence>
<dbReference type="PANTHER" id="PTHR30612">
    <property type="entry name" value="SECA INNER MEMBRANE COMPONENT OF SEC PROTEIN SECRETION SYSTEM"/>
    <property type="match status" value="1"/>
</dbReference>
<dbReference type="GO" id="GO:0005886">
    <property type="term" value="C:plasma membrane"/>
    <property type="evidence" value="ECO:0007669"/>
    <property type="project" value="UniProtKB-SubCell"/>
</dbReference>
<keyword evidence="6 15" id="KW-0963">Cytoplasm</keyword>
<evidence type="ECO:0000256" key="15">
    <source>
        <dbReference type="HAMAP-Rule" id="MF_01382"/>
    </source>
</evidence>
<evidence type="ECO:0000256" key="6">
    <source>
        <dbReference type="ARBA" id="ARBA00022490"/>
    </source>
</evidence>
<keyword evidence="12 15" id="KW-1278">Translocase</keyword>
<feature type="binding site" evidence="15">
    <location>
        <position position="512"/>
    </location>
    <ligand>
        <name>ATP</name>
        <dbReference type="ChEBI" id="CHEBI:30616"/>
    </ligand>
</feature>
<evidence type="ECO:0000256" key="8">
    <source>
        <dbReference type="ARBA" id="ARBA00022741"/>
    </source>
</evidence>
<comment type="subcellular location">
    <subcellularLocation>
        <location evidence="15">Cell membrane</location>
        <topology evidence="15">Peripheral membrane protein</topology>
        <orientation evidence="15">Cytoplasmic side</orientation>
    </subcellularLocation>
    <subcellularLocation>
        <location evidence="15">Cytoplasm</location>
    </subcellularLocation>
    <subcellularLocation>
        <location evidence="2">Membrane</location>
        <topology evidence="2">Peripheral membrane protein</topology>
    </subcellularLocation>
    <text evidence="15">Distribution is 50-50.</text>
</comment>
<dbReference type="Gene3D" id="3.40.50.300">
    <property type="entry name" value="P-loop containing nucleotide triphosphate hydrolases"/>
    <property type="match status" value="2"/>
</dbReference>
<keyword evidence="14 15" id="KW-0472">Membrane</keyword>
<dbReference type="GO" id="GO:0006605">
    <property type="term" value="P:protein targeting"/>
    <property type="evidence" value="ECO:0007669"/>
    <property type="project" value="UniProtKB-UniRule"/>
</dbReference>
<dbReference type="Gene3D" id="3.90.1440.10">
    <property type="entry name" value="SecA, preprotein cross-linking domain"/>
    <property type="match status" value="1"/>
</dbReference>
<dbReference type="EMBL" id="MFJK01000010">
    <property type="protein sequence ID" value="OGG19073.1"/>
    <property type="molecule type" value="Genomic_DNA"/>
</dbReference>
<dbReference type="InterPro" id="IPR036670">
    <property type="entry name" value="SecA_X-link_sf"/>
</dbReference>
<dbReference type="GO" id="GO:0065002">
    <property type="term" value="P:intracellular protein transmembrane transport"/>
    <property type="evidence" value="ECO:0007669"/>
    <property type="project" value="UniProtKB-UniRule"/>
</dbReference>
<dbReference type="GO" id="GO:0046872">
    <property type="term" value="F:metal ion binding"/>
    <property type="evidence" value="ECO:0007669"/>
    <property type="project" value="UniProtKB-KW"/>
</dbReference>
<evidence type="ECO:0000256" key="16">
    <source>
        <dbReference type="RuleBase" id="RU003874"/>
    </source>
</evidence>
<proteinExistence type="inferred from homology"/>
<dbReference type="InterPro" id="IPR036266">
    <property type="entry name" value="SecA_Wing/Scaffold_sf"/>
</dbReference>
<organism evidence="21 22">
    <name type="scientific">Candidatus Gottesmanbacteria bacterium RIFCSPHIGHO2_01_FULL_47_48</name>
    <dbReference type="NCBI Taxonomy" id="1798381"/>
    <lineage>
        <taxon>Bacteria</taxon>
        <taxon>Candidatus Gottesmaniibacteriota</taxon>
    </lineage>
</organism>
<dbReference type="GO" id="GO:0031522">
    <property type="term" value="C:cell envelope Sec protein transport complex"/>
    <property type="evidence" value="ECO:0007669"/>
    <property type="project" value="TreeGrafter"/>
</dbReference>
<dbReference type="InterPro" id="IPR014001">
    <property type="entry name" value="Helicase_ATP-bd"/>
</dbReference>
<feature type="domain" description="SecA family profile" evidence="20">
    <location>
        <begin position="1"/>
        <end position="615"/>
    </location>
</feature>
<dbReference type="SMART" id="SM00490">
    <property type="entry name" value="HELICc"/>
    <property type="match status" value="1"/>
</dbReference>
<dbReference type="PRINTS" id="PR00906">
    <property type="entry name" value="SECA"/>
</dbReference>
<evidence type="ECO:0000259" key="20">
    <source>
        <dbReference type="PROSITE" id="PS51196"/>
    </source>
</evidence>
<dbReference type="SUPFAM" id="SSF81886">
    <property type="entry name" value="Helical scaffold and wing domains of SecA"/>
    <property type="match status" value="1"/>
</dbReference>
<dbReference type="GO" id="GO:0008564">
    <property type="term" value="F:protein-exporting ATPase activity"/>
    <property type="evidence" value="ECO:0007669"/>
    <property type="project" value="UniProtKB-EC"/>
</dbReference>
<evidence type="ECO:0000256" key="2">
    <source>
        <dbReference type="ARBA" id="ARBA00004170"/>
    </source>
</evidence>
<keyword evidence="10 15" id="KW-0067">ATP-binding</keyword>
<keyword evidence="5 15" id="KW-1003">Cell membrane</keyword>
<dbReference type="CDD" id="cd17928">
    <property type="entry name" value="DEXDc_SecA"/>
    <property type="match status" value="1"/>
</dbReference>
<evidence type="ECO:0000256" key="17">
    <source>
        <dbReference type="SAM" id="MobiDB-lite"/>
    </source>
</evidence>
<dbReference type="EC" id="7.4.2.8" evidence="15"/>
<dbReference type="SMART" id="SM00958">
    <property type="entry name" value="SecA_PP_bind"/>
    <property type="match status" value="1"/>
</dbReference>
<keyword evidence="7" id="KW-0479">Metal-binding</keyword>
<dbReference type="PROSITE" id="PS51192">
    <property type="entry name" value="HELICASE_ATP_BIND_1"/>
    <property type="match status" value="1"/>
</dbReference>
<dbReference type="SUPFAM" id="SSF81767">
    <property type="entry name" value="Pre-protein crosslinking domain of SecA"/>
    <property type="match status" value="1"/>
</dbReference>
<evidence type="ECO:0000256" key="11">
    <source>
        <dbReference type="ARBA" id="ARBA00022927"/>
    </source>
</evidence>
<keyword evidence="9" id="KW-0862">Zinc</keyword>
<evidence type="ECO:0000256" key="14">
    <source>
        <dbReference type="ARBA" id="ARBA00023136"/>
    </source>
</evidence>
<dbReference type="InterPro" id="IPR011116">
    <property type="entry name" value="SecA_Wing/Scaffold"/>
</dbReference>
<dbReference type="InterPro" id="IPR001650">
    <property type="entry name" value="Helicase_C-like"/>
</dbReference>
<keyword evidence="13 15" id="KW-0811">Translocation</keyword>
<feature type="domain" description="Helicase C-terminal" evidence="19">
    <location>
        <begin position="441"/>
        <end position="631"/>
    </location>
</feature>
<keyword evidence="8 15" id="KW-0547">Nucleotide-binding</keyword>
<dbReference type="InterPro" id="IPR011115">
    <property type="entry name" value="SecA_DEAD"/>
</dbReference>
<feature type="domain" description="Helicase ATP-binding" evidence="18">
    <location>
        <begin position="87"/>
        <end position="268"/>
    </location>
</feature>
<reference evidence="21 22" key="1">
    <citation type="journal article" date="2016" name="Nat. Commun.">
        <title>Thousands of microbial genomes shed light on interconnected biogeochemical processes in an aquifer system.</title>
        <authorList>
            <person name="Anantharaman K."/>
            <person name="Brown C.T."/>
            <person name="Hug L.A."/>
            <person name="Sharon I."/>
            <person name="Castelle C.J."/>
            <person name="Probst A.J."/>
            <person name="Thomas B.C."/>
            <person name="Singh A."/>
            <person name="Wilkins M.J."/>
            <person name="Karaoz U."/>
            <person name="Brodie E.L."/>
            <person name="Williams K.H."/>
            <person name="Hubbard S.S."/>
            <person name="Banfield J.F."/>
        </authorList>
    </citation>
    <scope>NUCLEOTIDE SEQUENCE [LARGE SCALE GENOMIC DNA]</scope>
</reference>
<dbReference type="PROSITE" id="PS51194">
    <property type="entry name" value="HELICASE_CTER"/>
    <property type="match status" value="1"/>
</dbReference>
<dbReference type="PROSITE" id="PS01312">
    <property type="entry name" value="SECA"/>
    <property type="match status" value="1"/>
</dbReference>